<evidence type="ECO:0000259" key="1">
    <source>
        <dbReference type="Pfam" id="PF00535"/>
    </source>
</evidence>
<comment type="caution">
    <text evidence="2">The sequence shown here is derived from an EMBL/GenBank/DDBJ whole genome shotgun (WGS) entry which is preliminary data.</text>
</comment>
<gene>
    <name evidence="2" type="ORF">JJB07_18245</name>
</gene>
<evidence type="ECO:0000313" key="2">
    <source>
        <dbReference type="EMBL" id="MBL0388548.1"/>
    </source>
</evidence>
<accession>A0ABS1JE77</accession>
<dbReference type="SUPFAM" id="SSF53448">
    <property type="entry name" value="Nucleotide-diphospho-sugar transferases"/>
    <property type="match status" value="1"/>
</dbReference>
<dbReference type="PANTHER" id="PTHR43685:SF2">
    <property type="entry name" value="GLYCOSYLTRANSFERASE 2-LIKE DOMAIN-CONTAINING PROTEIN"/>
    <property type="match status" value="1"/>
</dbReference>
<dbReference type="EMBL" id="JAEQNB010000006">
    <property type="protein sequence ID" value="MBL0388548.1"/>
    <property type="molecule type" value="Genomic_DNA"/>
</dbReference>
<sequence length="240" mass="28424">MGSKVTVLLATYNNAAYLRTCIDSVLTQSYRNFEFVIVNDASTDRTEAIVRSYRDPRIRYVRLPRNLGKGKAMNIGLAKARGAYLLEIDGDDWLERDAIRRLVAVMDRQSSSVAVVYGDRRCWEWRKGVWVPTRLYKGQPFVSREKWARYYRTFGPRFYRVSALRRIKGWPTNDPSKGRLFEDYALMLRLLDHYRFHYTPQVLYHVRVRWNSVSRSHLGIWKRSVQAMASLAFRRWGKRK</sequence>
<dbReference type="CDD" id="cd00761">
    <property type="entry name" value="Glyco_tranf_GTA_type"/>
    <property type="match status" value="1"/>
</dbReference>
<dbReference type="Pfam" id="PF00535">
    <property type="entry name" value="Glycos_transf_2"/>
    <property type="match status" value="1"/>
</dbReference>
<reference evidence="2 3" key="1">
    <citation type="submission" date="2021-01" db="EMBL/GenBank/DDBJ databases">
        <title>Tumebacillus sp. strain ITR2 16S ribosomal RNA gene Genome sequencing and assembly.</title>
        <authorList>
            <person name="Kang M."/>
        </authorList>
    </citation>
    <scope>NUCLEOTIDE SEQUENCE [LARGE SCALE GENOMIC DNA]</scope>
    <source>
        <strain evidence="2 3">ITR2</strain>
    </source>
</reference>
<proteinExistence type="predicted"/>
<dbReference type="InterPro" id="IPR029044">
    <property type="entry name" value="Nucleotide-diphossugar_trans"/>
</dbReference>
<name>A0ABS1JE77_9BACL</name>
<evidence type="ECO:0000313" key="3">
    <source>
        <dbReference type="Proteomes" id="UP000602284"/>
    </source>
</evidence>
<feature type="domain" description="Glycosyltransferase 2-like" evidence="1">
    <location>
        <begin position="6"/>
        <end position="166"/>
    </location>
</feature>
<protein>
    <submittedName>
        <fullName evidence="2">Glycosyltransferase family 2 protein</fullName>
    </submittedName>
</protein>
<dbReference type="InterPro" id="IPR001173">
    <property type="entry name" value="Glyco_trans_2-like"/>
</dbReference>
<organism evidence="2 3">
    <name type="scientific">Tumebacillus amylolyticus</name>
    <dbReference type="NCBI Taxonomy" id="2801339"/>
    <lineage>
        <taxon>Bacteria</taxon>
        <taxon>Bacillati</taxon>
        <taxon>Bacillota</taxon>
        <taxon>Bacilli</taxon>
        <taxon>Bacillales</taxon>
        <taxon>Alicyclobacillaceae</taxon>
        <taxon>Tumebacillus</taxon>
    </lineage>
</organism>
<dbReference type="Gene3D" id="3.90.550.10">
    <property type="entry name" value="Spore Coat Polysaccharide Biosynthesis Protein SpsA, Chain A"/>
    <property type="match status" value="1"/>
</dbReference>
<dbReference type="RefSeq" id="WP_201637512.1">
    <property type="nucleotide sequence ID" value="NZ_JAEQNB010000006.1"/>
</dbReference>
<dbReference type="InterPro" id="IPR050834">
    <property type="entry name" value="Glycosyltransf_2"/>
</dbReference>
<dbReference type="Proteomes" id="UP000602284">
    <property type="component" value="Unassembled WGS sequence"/>
</dbReference>
<keyword evidence="3" id="KW-1185">Reference proteome</keyword>
<dbReference type="PANTHER" id="PTHR43685">
    <property type="entry name" value="GLYCOSYLTRANSFERASE"/>
    <property type="match status" value="1"/>
</dbReference>